<evidence type="ECO:0000256" key="11">
    <source>
        <dbReference type="ARBA" id="ARBA00023096"/>
    </source>
</evidence>
<proteinExistence type="inferred from homology"/>
<comment type="cofactor">
    <cofactor evidence="1">
        <name>pyridoxal 5'-phosphate</name>
        <dbReference type="ChEBI" id="CHEBI:597326"/>
    </cofactor>
</comment>
<comment type="function">
    <text evidence="2">Catalyzes the reversible conversion of 3-phosphohydroxypyruvate to phosphoserine and of 3-hydroxy-2-oxo-4-phosphonooxybutanoate to phosphohydroxythreonine.</text>
</comment>
<dbReference type="NCBIfam" id="TIGR01366">
    <property type="entry name" value="serC_3"/>
    <property type="match status" value="1"/>
</dbReference>
<dbReference type="EC" id="2.6.1.52" evidence="5"/>
<name>A0ABV9TGC9_9MICC</name>
<keyword evidence="11" id="KW-0664">Pyridoxine biosynthesis</keyword>
<keyword evidence="8" id="KW-0028">Amino-acid biosynthesis</keyword>
<comment type="catalytic activity">
    <reaction evidence="14">
        <text>4-(phosphooxy)-L-threonine + 2-oxoglutarate = (R)-3-hydroxy-2-oxo-4-phosphooxybutanoate + L-glutamate</text>
        <dbReference type="Rhea" id="RHEA:16573"/>
        <dbReference type="ChEBI" id="CHEBI:16810"/>
        <dbReference type="ChEBI" id="CHEBI:29985"/>
        <dbReference type="ChEBI" id="CHEBI:58452"/>
        <dbReference type="ChEBI" id="CHEBI:58538"/>
        <dbReference type="EC" id="2.6.1.52"/>
    </reaction>
</comment>
<dbReference type="Proteomes" id="UP001595797">
    <property type="component" value="Unassembled WGS sequence"/>
</dbReference>
<keyword evidence="6" id="KW-0963">Cytoplasm</keyword>
<dbReference type="InterPro" id="IPR015422">
    <property type="entry name" value="PyrdxlP-dep_Trfase_small"/>
</dbReference>
<sequence>MREHPLSAHVTIPQHLLPADGRFGAGPSKVRPEQVDAVARAGAGLLGTSHRQAPVRRLVGSVREGLAQFLRLPEGHEVLLGLGGATAFWDAAVFGLVEAKAQHLVFGEFGAKFAQATDAAPFLEASSVVETLPGTRPEPRAEDGVDVYAWPQNETSTGVAAPVVRPAGIADEALVLVDATSAAGGMAADLSAADVYYFSPQKNLGSDGGLWLGAFSPAAIERIERIGASGRWVPDFLKLTTALENSRKDQTYNTPALATLVMLDEQLRWLNDRGGMAWAAARTKESSDLVYAWAEASPFAAPFVARPQDRSTVITTVDFDSGVDAAAVAAVLRAHGVVDVEPYRKLGRNQLRIATFVSIEPDDVARLLACVDHVVDRLRAADGGR</sequence>
<evidence type="ECO:0000256" key="4">
    <source>
        <dbReference type="ARBA" id="ARBA00006904"/>
    </source>
</evidence>
<comment type="catalytic activity">
    <reaction evidence="15">
        <text>O-phospho-L-serine + 2-oxoglutarate = 3-phosphooxypyruvate + L-glutamate</text>
        <dbReference type="Rhea" id="RHEA:14329"/>
        <dbReference type="ChEBI" id="CHEBI:16810"/>
        <dbReference type="ChEBI" id="CHEBI:18110"/>
        <dbReference type="ChEBI" id="CHEBI:29985"/>
        <dbReference type="ChEBI" id="CHEBI:57524"/>
        <dbReference type="EC" id="2.6.1.52"/>
    </reaction>
</comment>
<keyword evidence="9 17" id="KW-0808">Transferase</keyword>
<dbReference type="EMBL" id="JBHSIW010000002">
    <property type="protein sequence ID" value="MFC4902077.1"/>
    <property type="molecule type" value="Genomic_DNA"/>
</dbReference>
<dbReference type="InterPro" id="IPR006272">
    <property type="entry name" value="Pser_aminoTfrase_mycobac"/>
</dbReference>
<keyword evidence="10" id="KW-0663">Pyridoxal phosphate</keyword>
<evidence type="ECO:0000256" key="5">
    <source>
        <dbReference type="ARBA" id="ARBA00013030"/>
    </source>
</evidence>
<dbReference type="Gene3D" id="3.40.640.10">
    <property type="entry name" value="Type I PLP-dependent aspartate aminotransferase-like (Major domain)"/>
    <property type="match status" value="1"/>
</dbReference>
<dbReference type="Gene3D" id="3.90.1150.10">
    <property type="entry name" value="Aspartate Aminotransferase, domain 1"/>
    <property type="match status" value="1"/>
</dbReference>
<evidence type="ECO:0000256" key="8">
    <source>
        <dbReference type="ARBA" id="ARBA00022605"/>
    </source>
</evidence>
<keyword evidence="18" id="KW-1185">Reference proteome</keyword>
<dbReference type="Pfam" id="PF00266">
    <property type="entry name" value="Aminotran_5"/>
    <property type="match status" value="1"/>
</dbReference>
<organism evidence="17 18">
    <name type="scientific">Kocuria oceani</name>
    <dbReference type="NCBI Taxonomy" id="988827"/>
    <lineage>
        <taxon>Bacteria</taxon>
        <taxon>Bacillati</taxon>
        <taxon>Actinomycetota</taxon>
        <taxon>Actinomycetes</taxon>
        <taxon>Micrococcales</taxon>
        <taxon>Micrococcaceae</taxon>
        <taxon>Kocuria</taxon>
    </lineage>
</organism>
<evidence type="ECO:0000256" key="14">
    <source>
        <dbReference type="ARBA" id="ARBA00047630"/>
    </source>
</evidence>
<dbReference type="PIRSF" id="PIRSF000525">
    <property type="entry name" value="SerC"/>
    <property type="match status" value="1"/>
</dbReference>
<dbReference type="InterPro" id="IPR015424">
    <property type="entry name" value="PyrdxlP-dep_Trfase"/>
</dbReference>
<evidence type="ECO:0000256" key="9">
    <source>
        <dbReference type="ARBA" id="ARBA00022679"/>
    </source>
</evidence>
<evidence type="ECO:0000313" key="18">
    <source>
        <dbReference type="Proteomes" id="UP001595797"/>
    </source>
</evidence>
<dbReference type="RefSeq" id="WP_380112405.1">
    <property type="nucleotide sequence ID" value="NZ_JARAMH010000009.1"/>
</dbReference>
<evidence type="ECO:0000256" key="7">
    <source>
        <dbReference type="ARBA" id="ARBA00022576"/>
    </source>
</evidence>
<comment type="pathway">
    <text evidence="3">Amino-acid biosynthesis; L-serine biosynthesis; L-serine from 3-phospho-D-glycerate: step 2/3.</text>
</comment>
<dbReference type="SUPFAM" id="SSF53383">
    <property type="entry name" value="PLP-dependent transferases"/>
    <property type="match status" value="1"/>
</dbReference>
<evidence type="ECO:0000313" key="17">
    <source>
        <dbReference type="EMBL" id="MFC4902077.1"/>
    </source>
</evidence>
<evidence type="ECO:0000256" key="3">
    <source>
        <dbReference type="ARBA" id="ARBA00005099"/>
    </source>
</evidence>
<keyword evidence="7 17" id="KW-0032">Aminotransferase</keyword>
<evidence type="ECO:0000256" key="2">
    <source>
        <dbReference type="ARBA" id="ARBA00003483"/>
    </source>
</evidence>
<evidence type="ECO:0000256" key="10">
    <source>
        <dbReference type="ARBA" id="ARBA00022898"/>
    </source>
</evidence>
<reference evidence="18" key="1">
    <citation type="journal article" date="2019" name="Int. J. Syst. Evol. Microbiol.">
        <title>The Global Catalogue of Microorganisms (GCM) 10K type strain sequencing project: providing services to taxonomists for standard genome sequencing and annotation.</title>
        <authorList>
            <consortium name="The Broad Institute Genomics Platform"/>
            <consortium name="The Broad Institute Genome Sequencing Center for Infectious Disease"/>
            <person name="Wu L."/>
            <person name="Ma J."/>
        </authorList>
    </citation>
    <scope>NUCLEOTIDE SEQUENCE [LARGE SCALE GENOMIC DNA]</scope>
    <source>
        <strain evidence="18">CGMCC 4.6946</strain>
    </source>
</reference>
<dbReference type="InterPro" id="IPR022278">
    <property type="entry name" value="Pser_aminoTfrase"/>
</dbReference>
<evidence type="ECO:0000256" key="6">
    <source>
        <dbReference type="ARBA" id="ARBA00022490"/>
    </source>
</evidence>
<evidence type="ECO:0000256" key="12">
    <source>
        <dbReference type="ARBA" id="ARBA00023299"/>
    </source>
</evidence>
<comment type="similarity">
    <text evidence="4">Belongs to the class-V pyridoxal-phosphate-dependent aminotransferase family. SerC subfamily.</text>
</comment>
<dbReference type="InterPro" id="IPR015421">
    <property type="entry name" value="PyrdxlP-dep_Trfase_major"/>
</dbReference>
<dbReference type="PANTHER" id="PTHR21152:SF40">
    <property type="entry name" value="ALANINE--GLYOXYLATE AMINOTRANSFERASE"/>
    <property type="match status" value="1"/>
</dbReference>
<accession>A0ABV9TGC9</accession>
<dbReference type="InterPro" id="IPR000192">
    <property type="entry name" value="Aminotrans_V_dom"/>
</dbReference>
<comment type="caution">
    <text evidence="17">The sequence shown here is derived from an EMBL/GenBank/DDBJ whole genome shotgun (WGS) entry which is preliminary data.</text>
</comment>
<evidence type="ECO:0000256" key="13">
    <source>
        <dbReference type="ARBA" id="ARBA00031421"/>
    </source>
</evidence>
<keyword evidence="12" id="KW-0718">Serine biosynthesis</keyword>
<dbReference type="GO" id="GO:0004648">
    <property type="term" value="F:O-phospho-L-serine:2-oxoglutarate aminotransferase activity"/>
    <property type="evidence" value="ECO:0007669"/>
    <property type="project" value="UniProtKB-EC"/>
</dbReference>
<gene>
    <name evidence="17" type="primary">serC</name>
    <name evidence="17" type="ORF">ACFPCS_00670</name>
</gene>
<protein>
    <recommendedName>
        <fullName evidence="5">phosphoserine transaminase</fullName>
        <ecNumber evidence="5">2.6.1.52</ecNumber>
    </recommendedName>
    <alternativeName>
        <fullName evidence="13">Phosphohydroxythreonine aminotransferase</fullName>
    </alternativeName>
</protein>
<evidence type="ECO:0000259" key="16">
    <source>
        <dbReference type="Pfam" id="PF00266"/>
    </source>
</evidence>
<evidence type="ECO:0000256" key="1">
    <source>
        <dbReference type="ARBA" id="ARBA00001933"/>
    </source>
</evidence>
<feature type="domain" description="Aminotransferase class V" evidence="16">
    <location>
        <begin position="145"/>
        <end position="337"/>
    </location>
</feature>
<evidence type="ECO:0000256" key="15">
    <source>
        <dbReference type="ARBA" id="ARBA00049007"/>
    </source>
</evidence>
<dbReference type="PANTHER" id="PTHR21152">
    <property type="entry name" value="AMINOTRANSFERASE CLASS V"/>
    <property type="match status" value="1"/>
</dbReference>